<dbReference type="HOGENOM" id="CLU_3349449_0_0_0"/>
<dbReference type="EMBL" id="CP001229">
    <property type="protein sequence ID" value="ACN98106.1"/>
    <property type="molecule type" value="Genomic_DNA"/>
</dbReference>
<organism evidence="1 2">
    <name type="scientific">Sulfurihydrogenibium azorense (strain DSM 15241 / OCM 825 / Az-Fu1)</name>
    <dbReference type="NCBI Taxonomy" id="204536"/>
    <lineage>
        <taxon>Bacteria</taxon>
        <taxon>Pseudomonadati</taxon>
        <taxon>Aquificota</taxon>
        <taxon>Aquificia</taxon>
        <taxon>Aquificales</taxon>
        <taxon>Hydrogenothermaceae</taxon>
        <taxon>Sulfurihydrogenibium</taxon>
    </lineage>
</organism>
<dbReference type="Proteomes" id="UP000001369">
    <property type="component" value="Chromosome"/>
</dbReference>
<accession>C1DWR4</accession>
<protein>
    <submittedName>
        <fullName evidence="1">Uncharacterized protein</fullName>
    </submittedName>
</protein>
<sequence>MSRKNFKTTFHFAKIQKMLQKYKKYFNFMIVIILKPY</sequence>
<evidence type="ECO:0000313" key="1">
    <source>
        <dbReference type="EMBL" id="ACN98106.1"/>
    </source>
</evidence>
<evidence type="ECO:0000313" key="2">
    <source>
        <dbReference type="Proteomes" id="UP000001369"/>
    </source>
</evidence>
<gene>
    <name evidence="1" type="ordered locus">SULAZ_1587</name>
</gene>
<dbReference type="STRING" id="204536.SULAZ_1587"/>
<dbReference type="KEGG" id="saf:SULAZ_1587"/>
<proteinExistence type="predicted"/>
<dbReference type="AlphaFoldDB" id="C1DWR4"/>
<name>C1DWR4_SULAA</name>
<reference evidence="1 2" key="1">
    <citation type="journal article" date="2009" name="J. Bacteriol.">
        <title>Complete and draft genome sequences of six members of the Aquificales.</title>
        <authorList>
            <person name="Reysenbach A.L."/>
            <person name="Hamamura N."/>
            <person name="Podar M."/>
            <person name="Griffiths E."/>
            <person name="Ferreira S."/>
            <person name="Hochstein R."/>
            <person name="Heidelberg J."/>
            <person name="Johnson J."/>
            <person name="Mead D."/>
            <person name="Pohorille A."/>
            <person name="Sarmiento M."/>
            <person name="Schweighofer K."/>
            <person name="Seshadri R."/>
            <person name="Voytek M.A."/>
        </authorList>
    </citation>
    <scope>NUCLEOTIDE SEQUENCE [LARGE SCALE GENOMIC DNA]</scope>
    <source>
        <strain evidence="2">Az-Fu1 / DSM 15241 / OCM 825</strain>
    </source>
</reference>
<keyword evidence="2" id="KW-1185">Reference proteome</keyword>